<reference evidence="2" key="1">
    <citation type="journal article" date="2023" name="G3 (Bethesda)">
        <title>A reference genome for the long-term kleptoplast-retaining sea slug Elysia crispata morphotype clarki.</title>
        <authorList>
            <person name="Eastman K.E."/>
            <person name="Pendleton A.L."/>
            <person name="Shaikh M.A."/>
            <person name="Suttiyut T."/>
            <person name="Ogas R."/>
            <person name="Tomko P."/>
            <person name="Gavelis G."/>
            <person name="Widhalm J.R."/>
            <person name="Wisecaver J.H."/>
        </authorList>
    </citation>
    <scope>NUCLEOTIDE SEQUENCE</scope>
    <source>
        <strain evidence="2">ECLA1</strain>
    </source>
</reference>
<feature type="region of interest" description="Disordered" evidence="1">
    <location>
        <begin position="39"/>
        <end position="74"/>
    </location>
</feature>
<name>A0AAE1CZB8_9GAST</name>
<sequence>MPFYVTKLSQPFAAREVEGITIAFHNLTESLRDWRGLRHQTSPRSIRDQSESRESHLWSGRSAQSQGIDTEQEFTEKRLPLPLIPSVVWEKRAESSDRH</sequence>
<evidence type="ECO:0000313" key="2">
    <source>
        <dbReference type="EMBL" id="KAK3746835.1"/>
    </source>
</evidence>
<accession>A0AAE1CZB8</accession>
<proteinExistence type="predicted"/>
<evidence type="ECO:0000313" key="3">
    <source>
        <dbReference type="Proteomes" id="UP001283361"/>
    </source>
</evidence>
<gene>
    <name evidence="2" type="ORF">RRG08_031363</name>
</gene>
<dbReference type="Proteomes" id="UP001283361">
    <property type="component" value="Unassembled WGS sequence"/>
</dbReference>
<feature type="compositionally biased region" description="Basic and acidic residues" evidence="1">
    <location>
        <begin position="45"/>
        <end position="56"/>
    </location>
</feature>
<organism evidence="2 3">
    <name type="scientific">Elysia crispata</name>
    <name type="common">lettuce slug</name>
    <dbReference type="NCBI Taxonomy" id="231223"/>
    <lineage>
        <taxon>Eukaryota</taxon>
        <taxon>Metazoa</taxon>
        <taxon>Spiralia</taxon>
        <taxon>Lophotrochozoa</taxon>
        <taxon>Mollusca</taxon>
        <taxon>Gastropoda</taxon>
        <taxon>Heterobranchia</taxon>
        <taxon>Euthyneura</taxon>
        <taxon>Panpulmonata</taxon>
        <taxon>Sacoglossa</taxon>
        <taxon>Placobranchoidea</taxon>
        <taxon>Plakobranchidae</taxon>
        <taxon>Elysia</taxon>
    </lineage>
</organism>
<protein>
    <submittedName>
        <fullName evidence="2">Uncharacterized protein</fullName>
    </submittedName>
</protein>
<keyword evidence="3" id="KW-1185">Reference proteome</keyword>
<dbReference type="EMBL" id="JAWDGP010006115">
    <property type="protein sequence ID" value="KAK3746835.1"/>
    <property type="molecule type" value="Genomic_DNA"/>
</dbReference>
<comment type="caution">
    <text evidence="2">The sequence shown here is derived from an EMBL/GenBank/DDBJ whole genome shotgun (WGS) entry which is preliminary data.</text>
</comment>
<dbReference type="AlphaFoldDB" id="A0AAE1CZB8"/>
<evidence type="ECO:0000256" key="1">
    <source>
        <dbReference type="SAM" id="MobiDB-lite"/>
    </source>
</evidence>